<dbReference type="AlphaFoldDB" id="A0A7C9PNT0"/>
<dbReference type="InterPro" id="IPR050461">
    <property type="entry name" value="Nitroreductase_HadB/RutE"/>
</dbReference>
<accession>A0A7C9PNT0</accession>
<reference evidence="2 3" key="1">
    <citation type="journal article" date="2014" name="Int. J. Syst. Evol. Microbiol.">
        <title>Description of Galbitalea soli gen. nov., sp. nov., and Frondihabitans sucicola sp. nov.</title>
        <authorList>
            <person name="Kim S.J."/>
            <person name="Lim J.M."/>
            <person name="Ahn J.H."/>
            <person name="Weon H.Y."/>
            <person name="Hamada M."/>
            <person name="Suzuki K."/>
            <person name="Ahn T.Y."/>
            <person name="Kwon S.W."/>
        </authorList>
    </citation>
    <scope>NUCLEOTIDE SEQUENCE [LARGE SCALE GENOMIC DNA]</scope>
    <source>
        <strain evidence="2 3">NBRC 108727</strain>
    </source>
</reference>
<evidence type="ECO:0000313" key="2">
    <source>
        <dbReference type="EMBL" id="NEM91628.1"/>
    </source>
</evidence>
<comment type="caution">
    <text evidence="2">The sequence shown here is derived from an EMBL/GenBank/DDBJ whole genome shotgun (WGS) entry which is preliminary data.</text>
</comment>
<name>A0A7C9PNT0_9MICO</name>
<dbReference type="Proteomes" id="UP000479756">
    <property type="component" value="Unassembled WGS sequence"/>
</dbReference>
<dbReference type="EC" id="1.1.1.298" evidence="2"/>
<proteinExistence type="predicted"/>
<protein>
    <submittedName>
        <fullName evidence="2">Malonic semialdehyde reductase</fullName>
        <ecNumber evidence="2">1.1.1.298</ecNumber>
    </submittedName>
</protein>
<dbReference type="Gene3D" id="3.40.109.10">
    <property type="entry name" value="NADH Oxidase"/>
    <property type="match status" value="1"/>
</dbReference>
<organism evidence="2 3">
    <name type="scientific">Galbitalea soli</name>
    <dbReference type="NCBI Taxonomy" id="1268042"/>
    <lineage>
        <taxon>Bacteria</taxon>
        <taxon>Bacillati</taxon>
        <taxon>Actinomycetota</taxon>
        <taxon>Actinomycetes</taxon>
        <taxon>Micrococcales</taxon>
        <taxon>Microbacteriaceae</taxon>
        <taxon>Galbitalea</taxon>
    </lineage>
</organism>
<dbReference type="RefSeq" id="WP_163473453.1">
    <property type="nucleotide sequence ID" value="NZ_JAAGWZ010000002.1"/>
</dbReference>
<sequence length="205" mass="22419">MTSLASSAQLDPVDESARAALFTDAHTANAFADIPVSDEQLREIWSLAKWAPTQANFQPLRVLYVQSPEARERLVAQMSEGNRAKTLAAPAVAVLAFDGSFHQHIPTVVPHLAHMKDSLEQNLENRVLTARNNAWLQAGYFIVAVRAAGFAAGPMGGFDAAGVDREFFADSEWGSFLVVNIGYPAEDAYRPRLPRLDEEHVLAFA</sequence>
<dbReference type="SUPFAM" id="SSF55469">
    <property type="entry name" value="FMN-dependent nitroreductase-like"/>
    <property type="match status" value="1"/>
</dbReference>
<dbReference type="PANTHER" id="PTHR43543:SF1">
    <property type="entry name" value="MALONIC SEMIALDEHYDE REDUCTASE RUTE-RELATED"/>
    <property type="match status" value="1"/>
</dbReference>
<dbReference type="PANTHER" id="PTHR43543">
    <property type="entry name" value="MALONIC SEMIALDEHYDE REDUCTASE RUTE-RELATED"/>
    <property type="match status" value="1"/>
</dbReference>
<feature type="domain" description="Nitroreductase" evidence="1">
    <location>
        <begin position="30"/>
        <end position="183"/>
    </location>
</feature>
<keyword evidence="3" id="KW-1185">Reference proteome</keyword>
<evidence type="ECO:0000259" key="1">
    <source>
        <dbReference type="Pfam" id="PF00881"/>
    </source>
</evidence>
<dbReference type="NCBIfam" id="NF003768">
    <property type="entry name" value="PRK05365.1"/>
    <property type="match status" value="1"/>
</dbReference>
<dbReference type="InterPro" id="IPR000415">
    <property type="entry name" value="Nitroreductase-like"/>
</dbReference>
<dbReference type="InterPro" id="IPR029479">
    <property type="entry name" value="Nitroreductase"/>
</dbReference>
<dbReference type="Pfam" id="PF00881">
    <property type="entry name" value="Nitroreductase"/>
    <property type="match status" value="1"/>
</dbReference>
<dbReference type="GO" id="GO:0035527">
    <property type="term" value="F:3-hydroxypropionate dehydrogenase (NADP+) activity"/>
    <property type="evidence" value="ECO:0007669"/>
    <property type="project" value="UniProtKB-EC"/>
</dbReference>
<dbReference type="EMBL" id="JAAGWZ010000002">
    <property type="protein sequence ID" value="NEM91628.1"/>
    <property type="molecule type" value="Genomic_DNA"/>
</dbReference>
<keyword evidence="2" id="KW-0560">Oxidoreductase</keyword>
<gene>
    <name evidence="2" type="ORF">G3T37_09680</name>
</gene>
<evidence type="ECO:0000313" key="3">
    <source>
        <dbReference type="Proteomes" id="UP000479756"/>
    </source>
</evidence>